<evidence type="ECO:0000256" key="6">
    <source>
        <dbReference type="ARBA" id="ARBA00022813"/>
    </source>
</evidence>
<dbReference type="NCBIfam" id="TIGR01445">
    <property type="entry name" value="intein_Nterm"/>
    <property type="match status" value="1"/>
</dbReference>
<dbReference type="Gene3D" id="2.170.16.10">
    <property type="entry name" value="Hedgehog/Intein (Hint) domain"/>
    <property type="match status" value="1"/>
</dbReference>
<evidence type="ECO:0000256" key="8">
    <source>
        <dbReference type="ARBA" id="ARBA00023000"/>
    </source>
</evidence>
<evidence type="ECO:0000256" key="1">
    <source>
        <dbReference type="ARBA" id="ARBA00004496"/>
    </source>
</evidence>
<dbReference type="InterPro" id="IPR027417">
    <property type="entry name" value="P-loop_NTPase"/>
</dbReference>
<dbReference type="Gene3D" id="3.30.250.10">
    <property type="entry name" value="RecA protein, C-terminal domain"/>
    <property type="match status" value="1"/>
</dbReference>
<dbReference type="PROSITE" id="PS50162">
    <property type="entry name" value="RECA_2"/>
    <property type="match status" value="1"/>
</dbReference>
<comment type="subcellular location">
    <subcellularLocation>
        <location evidence="1 14">Cytoplasm</location>
    </subcellularLocation>
</comment>
<evidence type="ECO:0000256" key="13">
    <source>
        <dbReference type="ARBA" id="ARBA00033319"/>
    </source>
</evidence>
<dbReference type="SMART" id="SM00306">
    <property type="entry name" value="HintN"/>
    <property type="match status" value="1"/>
</dbReference>
<feature type="compositionally biased region" description="Low complexity" evidence="16">
    <location>
        <begin position="773"/>
        <end position="786"/>
    </location>
</feature>
<protein>
    <recommendedName>
        <fullName evidence="3 14">Protein RecA</fullName>
    </recommendedName>
    <alternativeName>
        <fullName evidence="13 14">Recombinase A</fullName>
    </alternativeName>
</protein>
<dbReference type="SMART" id="SM00305">
    <property type="entry name" value="HintC"/>
    <property type="match status" value="1"/>
</dbReference>
<dbReference type="SUPFAM" id="SSF55608">
    <property type="entry name" value="Homing endonucleases"/>
    <property type="match status" value="1"/>
</dbReference>
<dbReference type="PROSITE" id="PS00321">
    <property type="entry name" value="RECA_1"/>
    <property type="match status" value="1"/>
</dbReference>
<dbReference type="NCBIfam" id="TIGR01443">
    <property type="entry name" value="intein_Cterm"/>
    <property type="match status" value="1"/>
</dbReference>
<feature type="binding site" evidence="14">
    <location>
        <begin position="67"/>
        <end position="74"/>
    </location>
    <ligand>
        <name>ATP</name>
        <dbReference type="ChEBI" id="CHEBI:30616"/>
    </ligand>
</feature>
<feature type="domain" description="RecA family profile 1" evidence="17">
    <location>
        <begin position="37"/>
        <end position="196"/>
    </location>
</feature>
<dbReference type="HAMAP" id="MF_00268">
    <property type="entry name" value="RecA"/>
    <property type="match status" value="1"/>
</dbReference>
<dbReference type="InterPro" id="IPR003586">
    <property type="entry name" value="Hint_dom_C"/>
</dbReference>
<proteinExistence type="inferred from homology"/>
<dbReference type="CDD" id="cd00983">
    <property type="entry name" value="RecA"/>
    <property type="match status" value="1"/>
</dbReference>
<keyword evidence="8" id="KW-0651">Protein splicing</keyword>
<dbReference type="InterPro" id="IPR049428">
    <property type="entry name" value="RecA-like_N"/>
</dbReference>
<evidence type="ECO:0000256" key="12">
    <source>
        <dbReference type="ARBA" id="ARBA00025580"/>
    </source>
</evidence>
<dbReference type="InterPro" id="IPR023400">
    <property type="entry name" value="RecA_C_sf"/>
</dbReference>
<dbReference type="InterPro" id="IPR020587">
    <property type="entry name" value="RecA_monomer-monomer_interface"/>
</dbReference>
<evidence type="ECO:0000256" key="15">
    <source>
        <dbReference type="RuleBase" id="RU000526"/>
    </source>
</evidence>
<keyword evidence="14 15" id="KW-0234">DNA repair</keyword>
<dbReference type="InterPro" id="IPR006141">
    <property type="entry name" value="Intein_N"/>
</dbReference>
<keyword evidence="11 14" id="KW-0742">SOS response</keyword>
<evidence type="ECO:0000256" key="14">
    <source>
        <dbReference type="HAMAP-Rule" id="MF_00268"/>
    </source>
</evidence>
<dbReference type="CDD" id="cd00081">
    <property type="entry name" value="Hint"/>
    <property type="match status" value="2"/>
</dbReference>
<evidence type="ECO:0000256" key="3">
    <source>
        <dbReference type="ARBA" id="ARBA00015553"/>
    </source>
</evidence>
<evidence type="ECO:0000256" key="7">
    <source>
        <dbReference type="ARBA" id="ARBA00022840"/>
    </source>
</evidence>
<dbReference type="Gene3D" id="3.10.28.10">
    <property type="entry name" value="Homing endonucleases"/>
    <property type="match status" value="2"/>
</dbReference>
<dbReference type="SUPFAM" id="SSF51294">
    <property type="entry name" value="Hedgehog/intein (Hint) domain"/>
    <property type="match status" value="1"/>
</dbReference>
<dbReference type="SMART" id="SM00382">
    <property type="entry name" value="AAA"/>
    <property type="match status" value="1"/>
</dbReference>
<evidence type="ECO:0000256" key="11">
    <source>
        <dbReference type="ARBA" id="ARBA00023236"/>
    </source>
</evidence>
<evidence type="ECO:0000256" key="2">
    <source>
        <dbReference type="ARBA" id="ARBA00009391"/>
    </source>
</evidence>
<keyword evidence="5 14" id="KW-0547">Nucleotide-binding</keyword>
<dbReference type="PROSITE" id="PS50163">
    <property type="entry name" value="RECA_3"/>
    <property type="match status" value="1"/>
</dbReference>
<keyword evidence="14" id="KW-0227">DNA damage</keyword>
<reference evidence="19 20" key="1">
    <citation type="submission" date="2020-10" db="EMBL/GenBank/DDBJ databases">
        <title>Myceligenerans pegani sp. nov., an endophytic actinomycete isolated from Peganum harmala L. in Xinjiang, China.</title>
        <authorList>
            <person name="Xin L."/>
        </authorList>
    </citation>
    <scope>NUCLEOTIDE SEQUENCE [LARGE SCALE GENOMIC DNA]</scope>
    <source>
        <strain evidence="19 20">TRM65318</strain>
    </source>
</reference>
<dbReference type="InterPro" id="IPR004860">
    <property type="entry name" value="LAGLIDADG_dom"/>
</dbReference>
<feature type="region of interest" description="Disordered" evidence="16">
    <location>
        <begin position="698"/>
        <end position="786"/>
    </location>
</feature>
<dbReference type="InterPro" id="IPR036844">
    <property type="entry name" value="Hint_dom_sf"/>
</dbReference>
<dbReference type="PANTHER" id="PTHR45900">
    <property type="entry name" value="RECA"/>
    <property type="match status" value="1"/>
</dbReference>
<dbReference type="EMBL" id="JADAQT010000038">
    <property type="protein sequence ID" value="MBE1874564.1"/>
    <property type="molecule type" value="Genomic_DNA"/>
</dbReference>
<keyword evidence="20" id="KW-1185">Reference proteome</keyword>
<dbReference type="NCBIfam" id="TIGR02012">
    <property type="entry name" value="tigrfam_recA"/>
    <property type="match status" value="1"/>
</dbReference>
<feature type="compositionally biased region" description="Low complexity" evidence="16">
    <location>
        <begin position="704"/>
        <end position="756"/>
    </location>
</feature>
<dbReference type="InterPro" id="IPR049261">
    <property type="entry name" value="RecA-like_C"/>
</dbReference>
<sequence length="786" mass="84459">MPAPADREKALEAALAQIDRSFGKGSVMRLGDETRAPVEVVPTGSIALDVALGIGGLPRGRIVEVYGPESSGKTTIALHAVANAQRAGGIAAFVDAEHALDPDYAKKLGVDTDALLVSQPDTGEQALEIADMLIRSGALDIIVIDSVAALTPKAEIEGEMGDSHVGLQARLMSQALRKITGALNASGTTAIFINQLREKIGVFFGCFNYSTRVVLADGSTEKIGKIVNQKMPVEVMSYDPETNQTVPRKIVNWFDNGPAERFLQFTVEKSGGNGRAQFAATENHLIRTPGGWREAGELVAGDRVMVAEDVLLSDMQWQSILGGLLGDGHLAPNRRDRRGVRYRMGHGPKQVEYVDWKASLLGNIKQSRTVRESGSVHVDITPLPELAELREVVYFGGGKKHITEEYLKALTPLALAVWYMDDATFQLRSKGMQQRTAGGSGRAEICVDALSEGSRERLVDYLRDTHGIDVKMIQRGPNEQKVLIFSTGGTARFQEIIAPYVHPSMEYKLAPKFRGRFSVTPEFAEPRTVPVPSRVLDIHVKPETRSMDRFDIEVEGNHNYFVDGVMVHNSPETTTGGKALKFYASVRMDIRRIETLKEGTEPVGNRTRVKVVKNKMAPPFKQAEFDILYGVGISREGGLIDMGVDHGFVRKSGSWFTYEGDQLGQGKENARSFLRDNPDLAAELEKRIKEKLGIGPRVDAPVEGAAGSGDAKDAGGASASGTVAAASSSGRAAATAKTGAKTTAKSASKTATATKATRSRGTKAKETGGDDTAGSAAEAAAAKAPF</sequence>
<dbReference type="Pfam" id="PF00154">
    <property type="entry name" value="RecA_N"/>
    <property type="match status" value="2"/>
</dbReference>
<evidence type="ECO:0000313" key="20">
    <source>
        <dbReference type="Proteomes" id="UP000625527"/>
    </source>
</evidence>
<evidence type="ECO:0000313" key="19">
    <source>
        <dbReference type="EMBL" id="MBE1874564.1"/>
    </source>
</evidence>
<accession>A0ABR9MT53</accession>
<keyword evidence="4 14" id="KW-0963">Cytoplasm</keyword>
<keyword evidence="9 14" id="KW-0238">DNA-binding</keyword>
<dbReference type="SUPFAM" id="SSF54752">
    <property type="entry name" value="RecA protein, C-terminal domain"/>
    <property type="match status" value="1"/>
</dbReference>
<dbReference type="InterPro" id="IPR013765">
    <property type="entry name" value="DNA_recomb/repair_RecA"/>
</dbReference>
<feature type="domain" description="RecA family profile 2" evidence="18">
    <location>
        <begin position="564"/>
        <end position="638"/>
    </location>
</feature>
<evidence type="ECO:0000256" key="9">
    <source>
        <dbReference type="ARBA" id="ARBA00023125"/>
    </source>
</evidence>
<dbReference type="InterPro" id="IPR020588">
    <property type="entry name" value="RecA_ATP-bd"/>
</dbReference>
<dbReference type="PRINTS" id="PR00142">
    <property type="entry name" value="RECA"/>
</dbReference>
<evidence type="ECO:0000256" key="10">
    <source>
        <dbReference type="ARBA" id="ARBA00023172"/>
    </source>
</evidence>
<dbReference type="InterPro" id="IPR027434">
    <property type="entry name" value="Homing_endonucl"/>
</dbReference>
<organism evidence="19 20">
    <name type="scientific">Myceligenerans pegani</name>
    <dbReference type="NCBI Taxonomy" id="2776917"/>
    <lineage>
        <taxon>Bacteria</taxon>
        <taxon>Bacillati</taxon>
        <taxon>Actinomycetota</taxon>
        <taxon>Actinomycetes</taxon>
        <taxon>Micrococcales</taxon>
        <taxon>Promicromonosporaceae</taxon>
        <taxon>Myceligenerans</taxon>
    </lineage>
</organism>
<dbReference type="PANTHER" id="PTHR45900:SF1">
    <property type="entry name" value="MITOCHONDRIAL DNA REPAIR PROTEIN RECA HOMOLOG-RELATED"/>
    <property type="match status" value="1"/>
</dbReference>
<evidence type="ECO:0000259" key="17">
    <source>
        <dbReference type="PROSITE" id="PS50162"/>
    </source>
</evidence>
<keyword evidence="6" id="KW-0068">Autocatalytic cleavage</keyword>
<dbReference type="PROSITE" id="PS50818">
    <property type="entry name" value="INTEIN_C_TER"/>
    <property type="match status" value="1"/>
</dbReference>
<comment type="function">
    <text evidence="12 14">Can catalyze the hydrolysis of ATP in the presence of single-stranded DNA, the ATP-dependent uptake of single-stranded DNA by duplex DNA, and the ATP-dependent hybridization of homologous single-stranded DNAs. It interacts with LexA causing its activation and leading to its autocatalytic cleavage.</text>
</comment>
<comment type="similarity">
    <text evidence="2 14">Belongs to the RecA family.</text>
</comment>
<dbReference type="Pfam" id="PF03161">
    <property type="entry name" value="LAGLIDADG_2"/>
    <property type="match status" value="1"/>
</dbReference>
<dbReference type="Proteomes" id="UP000625527">
    <property type="component" value="Unassembled WGS sequence"/>
</dbReference>
<dbReference type="PROSITE" id="PS50817">
    <property type="entry name" value="INTEIN_N_TER"/>
    <property type="match status" value="1"/>
</dbReference>
<dbReference type="InterPro" id="IPR003593">
    <property type="entry name" value="AAA+_ATPase"/>
</dbReference>
<dbReference type="InterPro" id="IPR003587">
    <property type="entry name" value="Hint_dom_N"/>
</dbReference>
<dbReference type="Gene3D" id="3.40.50.300">
    <property type="entry name" value="P-loop containing nucleotide triphosphate hydrolases"/>
    <property type="match status" value="2"/>
</dbReference>
<comment type="caution">
    <text evidence="19">The sequence shown here is derived from an EMBL/GenBank/DDBJ whole genome shotgun (WGS) entry which is preliminary data.</text>
</comment>
<keyword evidence="7 14" id="KW-0067">ATP-binding</keyword>
<dbReference type="SUPFAM" id="SSF52540">
    <property type="entry name" value="P-loop containing nucleoside triphosphate hydrolases"/>
    <property type="match status" value="2"/>
</dbReference>
<dbReference type="Pfam" id="PF21096">
    <property type="entry name" value="RecA_C"/>
    <property type="match status" value="1"/>
</dbReference>
<name>A0ABR9MT53_9MICO</name>
<dbReference type="InterPro" id="IPR030934">
    <property type="entry name" value="Intein_C"/>
</dbReference>
<evidence type="ECO:0000256" key="5">
    <source>
        <dbReference type="ARBA" id="ARBA00022741"/>
    </source>
</evidence>
<evidence type="ECO:0000259" key="18">
    <source>
        <dbReference type="PROSITE" id="PS50163"/>
    </source>
</evidence>
<gene>
    <name evidence="14 19" type="primary">recA</name>
    <name evidence="19" type="ORF">IHE71_02440</name>
</gene>
<dbReference type="InterPro" id="IPR020584">
    <property type="entry name" value="DNA_recomb/repair_RecA_CS"/>
</dbReference>
<evidence type="ECO:0000256" key="16">
    <source>
        <dbReference type="SAM" id="MobiDB-lite"/>
    </source>
</evidence>
<keyword evidence="10 14" id="KW-0233">DNA recombination</keyword>
<evidence type="ECO:0000256" key="4">
    <source>
        <dbReference type="ARBA" id="ARBA00022490"/>
    </source>
</evidence>